<proteinExistence type="predicted"/>
<evidence type="ECO:0000313" key="2">
    <source>
        <dbReference type="EMBL" id="BAL85444.1"/>
    </source>
</evidence>
<dbReference type="KEGG" id="ams:AMIS_2240"/>
<dbReference type="STRING" id="512565.AMIS_2240"/>
<dbReference type="Pfam" id="PF12728">
    <property type="entry name" value="HTH_17"/>
    <property type="match status" value="1"/>
</dbReference>
<dbReference type="Proteomes" id="UP000007882">
    <property type="component" value="Chromosome"/>
</dbReference>
<keyword evidence="3" id="KW-1185">Reference proteome</keyword>
<protein>
    <recommendedName>
        <fullName evidence="1">Helix-turn-helix domain-containing protein</fullName>
    </recommendedName>
</protein>
<organism evidence="2 3">
    <name type="scientific">Actinoplanes missouriensis (strain ATCC 14538 / DSM 43046 / CBS 188.64 / JCM 3121 / NBRC 102363 / NCIMB 12654 / NRRL B-3342 / UNCC 431)</name>
    <dbReference type="NCBI Taxonomy" id="512565"/>
    <lineage>
        <taxon>Bacteria</taxon>
        <taxon>Bacillati</taxon>
        <taxon>Actinomycetota</taxon>
        <taxon>Actinomycetes</taxon>
        <taxon>Micromonosporales</taxon>
        <taxon>Micromonosporaceae</taxon>
        <taxon>Actinoplanes</taxon>
    </lineage>
</organism>
<evidence type="ECO:0000313" key="3">
    <source>
        <dbReference type="Proteomes" id="UP000007882"/>
    </source>
</evidence>
<dbReference type="PATRIC" id="fig|512565.3.peg.228"/>
<dbReference type="InterPro" id="IPR041657">
    <property type="entry name" value="HTH_17"/>
</dbReference>
<sequence length="95" mass="10410">MRGGLDTISAHEMGALMPRSRDELLAALAADEWLRAGDVATVLDVSRSTASRLFDSGELAYRYRPGGKQRTADPADVRRLLEASERTHRGEAPQD</sequence>
<name>I0GXF7_ACTM4</name>
<dbReference type="EMBL" id="AP012319">
    <property type="protein sequence ID" value="BAL85444.1"/>
    <property type="molecule type" value="Genomic_DNA"/>
</dbReference>
<dbReference type="AlphaFoldDB" id="I0GXF7"/>
<evidence type="ECO:0000259" key="1">
    <source>
        <dbReference type="Pfam" id="PF12728"/>
    </source>
</evidence>
<accession>I0GXF7</accession>
<gene>
    <name evidence="2" type="ordered locus">AMIS_2240</name>
</gene>
<reference evidence="2 3" key="1">
    <citation type="submission" date="2012-02" db="EMBL/GenBank/DDBJ databases">
        <title>Complete genome sequence of Actinoplanes missouriensis 431 (= NBRC 102363).</title>
        <authorList>
            <person name="Ohnishi Y."/>
            <person name="Ishikawa J."/>
            <person name="Sekine M."/>
            <person name="Hosoyama A."/>
            <person name="Harada T."/>
            <person name="Narita H."/>
            <person name="Hata T."/>
            <person name="Konno Y."/>
            <person name="Tutikane K."/>
            <person name="Fujita N."/>
            <person name="Horinouchi S."/>
            <person name="Hayakawa M."/>
        </authorList>
    </citation>
    <scope>NUCLEOTIDE SEQUENCE [LARGE SCALE GENOMIC DNA]</scope>
    <source>
        <strain evidence="3">ATCC 14538 / DSM 43046 / CBS 188.64 / JCM 3121 / NBRC 102363 / NCIMB 12654 / NRRL B-3342 / UNCC 431</strain>
    </source>
</reference>
<feature type="domain" description="Helix-turn-helix" evidence="1">
    <location>
        <begin position="33"/>
        <end position="83"/>
    </location>
</feature>
<dbReference type="HOGENOM" id="CLU_2366559_0_0_11"/>